<dbReference type="SUPFAM" id="SSF52172">
    <property type="entry name" value="CheY-like"/>
    <property type="match status" value="1"/>
</dbReference>
<feature type="domain" description="PAS" evidence="19">
    <location>
        <begin position="216"/>
        <end position="287"/>
    </location>
</feature>
<dbReference type="InterPro" id="IPR011006">
    <property type="entry name" value="CheY-like_superfamily"/>
</dbReference>
<dbReference type="PROSITE" id="PS50109">
    <property type="entry name" value="HIS_KIN"/>
    <property type="match status" value="1"/>
</dbReference>
<gene>
    <name evidence="21" type="ORF">PhaeoP13_01835</name>
</gene>
<evidence type="ECO:0000259" key="20">
    <source>
        <dbReference type="PROSITE" id="PS50113"/>
    </source>
</evidence>
<dbReference type="Pfam" id="PF00512">
    <property type="entry name" value="HisKA"/>
    <property type="match status" value="1"/>
</dbReference>
<evidence type="ECO:0000256" key="4">
    <source>
        <dbReference type="ARBA" id="ARBA00022475"/>
    </source>
</evidence>
<comment type="catalytic activity">
    <reaction evidence="1">
        <text>ATP + protein L-histidine = ADP + protein N-phospho-L-histidine.</text>
        <dbReference type="EC" id="2.7.13.3"/>
    </reaction>
</comment>
<evidence type="ECO:0000256" key="1">
    <source>
        <dbReference type="ARBA" id="ARBA00000085"/>
    </source>
</evidence>
<dbReference type="InterPro" id="IPR036641">
    <property type="entry name" value="HPT_dom_sf"/>
</dbReference>
<dbReference type="SUPFAM" id="SSF55874">
    <property type="entry name" value="ATPase domain of HSP90 chaperone/DNA topoisomerase II/histidine kinase"/>
    <property type="match status" value="1"/>
</dbReference>
<dbReference type="InterPro" id="IPR005467">
    <property type="entry name" value="His_kinase_dom"/>
</dbReference>
<evidence type="ECO:0000259" key="19">
    <source>
        <dbReference type="PROSITE" id="PS50112"/>
    </source>
</evidence>
<keyword evidence="4" id="KW-1003">Cell membrane</keyword>
<feature type="compositionally biased region" description="Basic and acidic residues" evidence="15">
    <location>
        <begin position="736"/>
        <end position="747"/>
    </location>
</feature>
<dbReference type="EC" id="2.7.13.3" evidence="3"/>
<evidence type="ECO:0000313" key="22">
    <source>
        <dbReference type="Proteomes" id="UP000218606"/>
    </source>
</evidence>
<keyword evidence="10" id="KW-0067">ATP-binding</keyword>
<dbReference type="InterPro" id="IPR036890">
    <property type="entry name" value="HATPase_C_sf"/>
</dbReference>
<dbReference type="PRINTS" id="PR00344">
    <property type="entry name" value="BCTRLSENSOR"/>
</dbReference>
<keyword evidence="6" id="KW-0808">Transferase</keyword>
<dbReference type="SMART" id="SM00388">
    <property type="entry name" value="HisKA"/>
    <property type="match status" value="1"/>
</dbReference>
<dbReference type="Gene3D" id="3.40.50.2300">
    <property type="match status" value="1"/>
</dbReference>
<keyword evidence="11 16" id="KW-1133">Transmembrane helix</keyword>
<feature type="modified residue" description="4-aspartylphosphate" evidence="14">
    <location>
        <position position="671"/>
    </location>
</feature>
<keyword evidence="5 14" id="KW-0597">Phosphoprotein</keyword>
<evidence type="ECO:0000256" key="7">
    <source>
        <dbReference type="ARBA" id="ARBA00022692"/>
    </source>
</evidence>
<evidence type="ECO:0000256" key="15">
    <source>
        <dbReference type="SAM" id="MobiDB-lite"/>
    </source>
</evidence>
<sequence length="889" mass="95623">MRLRENPLVSRSVLITVGLVLALLAVQSVRLGREVLVRLEVLSTAATDSLQWTLSQAEIEQLKLENAVLSARNAQDLSQVRREFDILYSRVAIIRESQTFKSVREAPENAQILQRVMARIDTLITYIDGPDEALLFGLPQVSEILRANRDDLRVLALAGLVEHARTTEEKRLSLFAILSRLAWVVLALCVALGLTALMMGRLYQRGKRLAERTRFAVARMRAMITSSLDAILVVGDDGRIQEVNGAAETIFGYSKGEATGADMAELIIPDHLRDAHEQGMQAYLAGGTPQVVGQGRVQLQAKRKSGEIFPVELSITASQSAEETVFVSYLRDISDRIAAEEELTRTRDEALAGERAKADLLTVMSHEMRTPLTGVLGAVELLEGTALSPDQRDYLSAIRTSGDRLMAHVNDVLQLSHLEIGVDYEHQRIFNLSDLVQELIDTHQSTARRGHNDLSLHCSLGASGDVLGRPVALKKVLVNLVENALQFTTDGAVSVDVQRLGQSDTVEISIADTGAGIAERDLDRIFEDFIRLDASYARSSEGTGLGLAITRRIVVALGGDISCESELGEGSLFTISLPLPASHAGGAVDAAPAEPAPVLTAPLAPAPQQSPDISRSEDTPVRILVVEDNEINRLLVERMLTNLGHQVVLAPGGAEGVAAARAERFDLIFMDISMPEVDGIEATRQIREQRLAEGTQIVALTAHVAARDHAKIRDAGLVEVVTKPVSKSTLAEVISRHVNRDRPDENKPAAAQQPLSGSAPSATAMSQQAAAAAPAQIHAGTGGQGSDITQFFHALGAERGAQFLGGYCQEVDQFLDDLGTAHTLDAAHRQEAHRLAGSAAVLGFTELREALLTIEHTEAADMPDLAGLARAWEQASCEIAAALPGKAAG</sequence>
<dbReference type="PANTHER" id="PTHR45339">
    <property type="entry name" value="HYBRID SIGNAL TRANSDUCTION HISTIDINE KINASE J"/>
    <property type="match status" value="1"/>
</dbReference>
<evidence type="ECO:0000256" key="2">
    <source>
        <dbReference type="ARBA" id="ARBA00004651"/>
    </source>
</evidence>
<dbReference type="SMART" id="SM00448">
    <property type="entry name" value="REC"/>
    <property type="match status" value="1"/>
</dbReference>
<dbReference type="InterPro" id="IPR004358">
    <property type="entry name" value="Sig_transdc_His_kin-like_C"/>
</dbReference>
<dbReference type="InterPro" id="IPR003594">
    <property type="entry name" value="HATPase_dom"/>
</dbReference>
<keyword evidence="7 16" id="KW-0812">Transmembrane</keyword>
<dbReference type="InterPro" id="IPR008207">
    <property type="entry name" value="Sig_transdc_His_kin_Hpt_dom"/>
</dbReference>
<evidence type="ECO:0000256" key="14">
    <source>
        <dbReference type="PROSITE-ProRule" id="PRU00169"/>
    </source>
</evidence>
<dbReference type="GO" id="GO:0000155">
    <property type="term" value="F:phosphorelay sensor kinase activity"/>
    <property type="evidence" value="ECO:0007669"/>
    <property type="project" value="InterPro"/>
</dbReference>
<dbReference type="PANTHER" id="PTHR45339:SF1">
    <property type="entry name" value="HYBRID SIGNAL TRANSDUCTION HISTIDINE KINASE J"/>
    <property type="match status" value="1"/>
</dbReference>
<dbReference type="CDD" id="cd17546">
    <property type="entry name" value="REC_hyHK_CKI1_RcsC-like"/>
    <property type="match status" value="1"/>
</dbReference>
<dbReference type="GO" id="GO:0005886">
    <property type="term" value="C:plasma membrane"/>
    <property type="evidence" value="ECO:0007669"/>
    <property type="project" value="UniProtKB-SubCell"/>
</dbReference>
<dbReference type="Proteomes" id="UP000218606">
    <property type="component" value="Chromosome"/>
</dbReference>
<dbReference type="PROSITE" id="PS50112">
    <property type="entry name" value="PAS"/>
    <property type="match status" value="1"/>
</dbReference>
<evidence type="ECO:0000256" key="10">
    <source>
        <dbReference type="ARBA" id="ARBA00022840"/>
    </source>
</evidence>
<dbReference type="InterPro" id="IPR036097">
    <property type="entry name" value="HisK_dim/P_sf"/>
</dbReference>
<keyword evidence="8" id="KW-0547">Nucleotide-binding</keyword>
<dbReference type="NCBIfam" id="TIGR00229">
    <property type="entry name" value="sensory_box"/>
    <property type="match status" value="1"/>
</dbReference>
<evidence type="ECO:0000256" key="13">
    <source>
        <dbReference type="ARBA" id="ARBA00023136"/>
    </source>
</evidence>
<dbReference type="EMBL" id="CP010767">
    <property type="protein sequence ID" value="ATG43771.1"/>
    <property type="molecule type" value="Genomic_DNA"/>
</dbReference>
<dbReference type="PROSITE" id="PS50110">
    <property type="entry name" value="RESPONSE_REGULATORY"/>
    <property type="match status" value="1"/>
</dbReference>
<dbReference type="CDD" id="cd00082">
    <property type="entry name" value="HisKA"/>
    <property type="match status" value="1"/>
</dbReference>
<evidence type="ECO:0000259" key="17">
    <source>
        <dbReference type="PROSITE" id="PS50109"/>
    </source>
</evidence>
<dbReference type="FunFam" id="3.30.565.10:FF:000006">
    <property type="entry name" value="Sensor histidine kinase WalK"/>
    <property type="match status" value="1"/>
</dbReference>
<evidence type="ECO:0000256" key="12">
    <source>
        <dbReference type="ARBA" id="ARBA00023012"/>
    </source>
</evidence>
<feature type="transmembrane region" description="Helical" evidence="16">
    <location>
        <begin position="181"/>
        <end position="203"/>
    </location>
</feature>
<keyword evidence="9 21" id="KW-0418">Kinase</keyword>
<dbReference type="Pfam" id="PF02518">
    <property type="entry name" value="HATPase_c"/>
    <property type="match status" value="1"/>
</dbReference>
<evidence type="ECO:0000256" key="16">
    <source>
        <dbReference type="SAM" id="Phobius"/>
    </source>
</evidence>
<comment type="subcellular location">
    <subcellularLocation>
        <location evidence="2">Cell membrane</location>
        <topology evidence="2">Multi-pass membrane protein</topology>
    </subcellularLocation>
</comment>
<dbReference type="Gene3D" id="3.30.450.20">
    <property type="entry name" value="PAS domain"/>
    <property type="match status" value="1"/>
</dbReference>
<dbReference type="CDD" id="cd16922">
    <property type="entry name" value="HATPase_EvgS-ArcB-TorS-like"/>
    <property type="match status" value="1"/>
</dbReference>
<evidence type="ECO:0000256" key="3">
    <source>
        <dbReference type="ARBA" id="ARBA00012438"/>
    </source>
</evidence>
<dbReference type="SUPFAM" id="SSF47384">
    <property type="entry name" value="Homodimeric domain of signal transducing histidine kinase"/>
    <property type="match status" value="1"/>
</dbReference>
<reference evidence="21 22" key="1">
    <citation type="journal article" date="2017" name="Front. Microbiol.">
        <title>Phaeobacter piscinae sp. nov., a species of the Roseobacter group and potential aquaculture probiont.</title>
        <authorList>
            <person name="Sonnenschein E.C."/>
            <person name="Phippen C.B.W."/>
            <person name="Nielsen K.F."/>
            <person name="Mateiu R.V."/>
            <person name="Melchiorsen J."/>
            <person name="Gram L."/>
            <person name="Overmann J."/>
            <person name="Freese H.M."/>
        </authorList>
    </citation>
    <scope>NUCLEOTIDE SEQUENCE [LARGE SCALE GENOMIC DNA]</scope>
    <source>
        <strain evidence="21 22">P13</strain>
    </source>
</reference>
<evidence type="ECO:0000259" key="18">
    <source>
        <dbReference type="PROSITE" id="PS50110"/>
    </source>
</evidence>
<dbReference type="InterPro" id="IPR001789">
    <property type="entry name" value="Sig_transdc_resp-reg_receiver"/>
</dbReference>
<evidence type="ECO:0000256" key="5">
    <source>
        <dbReference type="ARBA" id="ARBA00022553"/>
    </source>
</evidence>
<dbReference type="Pfam" id="PF01627">
    <property type="entry name" value="Hpt"/>
    <property type="match status" value="1"/>
</dbReference>
<evidence type="ECO:0000256" key="11">
    <source>
        <dbReference type="ARBA" id="ARBA00022989"/>
    </source>
</evidence>
<feature type="domain" description="Histidine kinase" evidence="17">
    <location>
        <begin position="363"/>
        <end position="581"/>
    </location>
</feature>
<feature type="domain" description="PAC" evidence="20">
    <location>
        <begin position="295"/>
        <end position="345"/>
    </location>
</feature>
<proteinExistence type="predicted"/>
<feature type="domain" description="Response regulatory" evidence="18">
    <location>
        <begin position="622"/>
        <end position="738"/>
    </location>
</feature>
<dbReference type="InterPro" id="IPR003661">
    <property type="entry name" value="HisK_dim/P_dom"/>
</dbReference>
<dbReference type="SMART" id="SM00091">
    <property type="entry name" value="PAS"/>
    <property type="match status" value="1"/>
</dbReference>
<dbReference type="PROSITE" id="PS50113">
    <property type="entry name" value="PAC"/>
    <property type="match status" value="1"/>
</dbReference>
<dbReference type="Pfam" id="PF13426">
    <property type="entry name" value="PAS_9"/>
    <property type="match status" value="1"/>
</dbReference>
<evidence type="ECO:0000313" key="21">
    <source>
        <dbReference type="EMBL" id="ATG43771.1"/>
    </source>
</evidence>
<dbReference type="Gene3D" id="1.20.120.160">
    <property type="entry name" value="HPT domain"/>
    <property type="match status" value="1"/>
</dbReference>
<dbReference type="InterPro" id="IPR000700">
    <property type="entry name" value="PAS-assoc_C"/>
</dbReference>
<dbReference type="AlphaFoldDB" id="A0AAN1LAP6"/>
<dbReference type="Gene3D" id="3.30.565.10">
    <property type="entry name" value="Histidine kinase-like ATPase, C-terminal domain"/>
    <property type="match status" value="1"/>
</dbReference>
<feature type="compositionally biased region" description="Low complexity" evidence="15">
    <location>
        <begin position="758"/>
        <end position="776"/>
    </location>
</feature>
<dbReference type="SUPFAM" id="SSF47226">
    <property type="entry name" value="Histidine-containing phosphotransfer domain, HPT domain"/>
    <property type="match status" value="1"/>
</dbReference>
<dbReference type="CDD" id="cd00130">
    <property type="entry name" value="PAS"/>
    <property type="match status" value="1"/>
</dbReference>
<organism evidence="21 22">
    <name type="scientific">Phaeobacter piscinae</name>
    <dbReference type="NCBI Taxonomy" id="1580596"/>
    <lineage>
        <taxon>Bacteria</taxon>
        <taxon>Pseudomonadati</taxon>
        <taxon>Pseudomonadota</taxon>
        <taxon>Alphaproteobacteria</taxon>
        <taxon>Rhodobacterales</taxon>
        <taxon>Roseobacteraceae</taxon>
        <taxon>Phaeobacter</taxon>
    </lineage>
</organism>
<dbReference type="Pfam" id="PF00072">
    <property type="entry name" value="Response_reg"/>
    <property type="match status" value="1"/>
</dbReference>
<dbReference type="SMART" id="SM00387">
    <property type="entry name" value="HATPase_c"/>
    <property type="match status" value="1"/>
</dbReference>
<evidence type="ECO:0000256" key="8">
    <source>
        <dbReference type="ARBA" id="ARBA00022741"/>
    </source>
</evidence>
<evidence type="ECO:0000256" key="9">
    <source>
        <dbReference type="ARBA" id="ARBA00022777"/>
    </source>
</evidence>
<protein>
    <recommendedName>
        <fullName evidence="3">histidine kinase</fullName>
        <ecNumber evidence="3">2.7.13.3</ecNumber>
    </recommendedName>
</protein>
<keyword evidence="13 16" id="KW-0472">Membrane</keyword>
<evidence type="ECO:0000256" key="6">
    <source>
        <dbReference type="ARBA" id="ARBA00022679"/>
    </source>
</evidence>
<feature type="region of interest" description="Disordered" evidence="15">
    <location>
        <begin position="736"/>
        <end position="781"/>
    </location>
</feature>
<name>A0AAN1LAP6_9RHOB</name>
<accession>A0AAN1LAP6</accession>
<dbReference type="InterPro" id="IPR035965">
    <property type="entry name" value="PAS-like_dom_sf"/>
</dbReference>
<dbReference type="Gene3D" id="1.10.287.130">
    <property type="match status" value="1"/>
</dbReference>
<dbReference type="InterPro" id="IPR000014">
    <property type="entry name" value="PAS"/>
</dbReference>
<keyword evidence="12" id="KW-0902">Two-component regulatory system</keyword>
<dbReference type="GO" id="GO:0005524">
    <property type="term" value="F:ATP binding"/>
    <property type="evidence" value="ECO:0007669"/>
    <property type="project" value="UniProtKB-KW"/>
</dbReference>
<dbReference type="SUPFAM" id="SSF55785">
    <property type="entry name" value="PYP-like sensor domain (PAS domain)"/>
    <property type="match status" value="1"/>
</dbReference>